<sequence length="338" mass="37635">MDDRGSKRRIDLIRESAGSLTIGDDSDGAIVSMATIAGRLYGIKERAIYVIALADDIDPERTREDIPNTTQKIFDVGSKDEIVIRLLLTAIELFKKDRLSDSVYFEKALAIVVEIQKDLAAASLIVDEAEAFLAKARESQLHPKGNAVSLPSFPALHSQTKSFIQKLDHATQNIFNLCCVFYDQGVLRKAGKWLDGLANHLSKTLEPNEDFARFATELATFGKIVRNTRHCIEHPKANQRIDLHDYRITATRSLAEPTISVIHDETPVDPTPIAEFMRYFYEQALTGAELLMAFLAGYHVAEFGQFPIGVGEVPENQRSNGVRFGYLINFGGTVHRLG</sequence>
<keyword evidence="2" id="KW-1185">Reference proteome</keyword>
<protein>
    <submittedName>
        <fullName evidence="1">Uncharacterized protein</fullName>
    </submittedName>
</protein>
<dbReference type="EMBL" id="JABWDU010000002">
    <property type="protein sequence ID" value="NVD39031.1"/>
    <property type="molecule type" value="Genomic_DNA"/>
</dbReference>
<comment type="caution">
    <text evidence="1">The sequence shown here is derived from an EMBL/GenBank/DDBJ whole genome shotgun (WGS) entry which is preliminary data.</text>
</comment>
<evidence type="ECO:0000313" key="2">
    <source>
        <dbReference type="Proteomes" id="UP000520198"/>
    </source>
</evidence>
<organism evidence="1 2">
    <name type="scientific">Ensifer oleiphilus</name>
    <dbReference type="NCBI Taxonomy" id="2742698"/>
    <lineage>
        <taxon>Bacteria</taxon>
        <taxon>Pseudomonadati</taxon>
        <taxon>Pseudomonadota</taxon>
        <taxon>Alphaproteobacteria</taxon>
        <taxon>Hyphomicrobiales</taxon>
        <taxon>Rhizobiaceae</taxon>
        <taxon>Sinorhizobium/Ensifer group</taxon>
        <taxon>Ensifer</taxon>
    </lineage>
</organism>
<dbReference type="AlphaFoldDB" id="A0A7Y6UM56"/>
<name>A0A7Y6UM56_9HYPH</name>
<reference evidence="1 2" key="1">
    <citation type="submission" date="2020-06" db="EMBL/GenBank/DDBJ databases">
        <authorList>
            <person name="Grouzdev D.S."/>
        </authorList>
    </citation>
    <scope>NUCLEOTIDE SEQUENCE [LARGE SCALE GENOMIC DNA]</scope>
    <source>
        <strain evidence="1 2">HO-A22</strain>
    </source>
</reference>
<evidence type="ECO:0000313" key="1">
    <source>
        <dbReference type="EMBL" id="NVD39031.1"/>
    </source>
</evidence>
<dbReference type="Proteomes" id="UP000520198">
    <property type="component" value="Unassembled WGS sequence"/>
</dbReference>
<accession>A0A7Y6UM56</accession>
<gene>
    <name evidence="1" type="ORF">HT585_09215</name>
</gene>
<dbReference type="RefSeq" id="WP_176352625.1">
    <property type="nucleotide sequence ID" value="NZ_JABWDU010000002.1"/>
</dbReference>
<proteinExistence type="predicted"/>